<dbReference type="HOGENOM" id="CLU_2922961_0_0_1"/>
<organism evidence="1 2">
    <name type="scientific">Laccaria amethystina LaAM-08-1</name>
    <dbReference type="NCBI Taxonomy" id="1095629"/>
    <lineage>
        <taxon>Eukaryota</taxon>
        <taxon>Fungi</taxon>
        <taxon>Dikarya</taxon>
        <taxon>Basidiomycota</taxon>
        <taxon>Agaricomycotina</taxon>
        <taxon>Agaricomycetes</taxon>
        <taxon>Agaricomycetidae</taxon>
        <taxon>Agaricales</taxon>
        <taxon>Agaricineae</taxon>
        <taxon>Hydnangiaceae</taxon>
        <taxon>Laccaria</taxon>
    </lineage>
</organism>
<accession>A0A0C9WJJ5</accession>
<proteinExistence type="predicted"/>
<dbReference type="AlphaFoldDB" id="A0A0C9WJJ5"/>
<keyword evidence="2" id="KW-1185">Reference proteome</keyword>
<name>A0A0C9WJJ5_9AGAR</name>
<reference evidence="1 2" key="1">
    <citation type="submission" date="2014-04" db="EMBL/GenBank/DDBJ databases">
        <authorList>
            <consortium name="DOE Joint Genome Institute"/>
            <person name="Kuo A."/>
            <person name="Kohler A."/>
            <person name="Nagy L.G."/>
            <person name="Floudas D."/>
            <person name="Copeland A."/>
            <person name="Barry K.W."/>
            <person name="Cichocki N."/>
            <person name="Veneault-Fourrey C."/>
            <person name="LaButti K."/>
            <person name="Lindquist E.A."/>
            <person name="Lipzen A."/>
            <person name="Lundell T."/>
            <person name="Morin E."/>
            <person name="Murat C."/>
            <person name="Sun H."/>
            <person name="Tunlid A."/>
            <person name="Henrissat B."/>
            <person name="Grigoriev I.V."/>
            <person name="Hibbett D.S."/>
            <person name="Martin F."/>
            <person name="Nordberg H.P."/>
            <person name="Cantor M.N."/>
            <person name="Hua S.X."/>
        </authorList>
    </citation>
    <scope>NUCLEOTIDE SEQUENCE [LARGE SCALE GENOMIC DNA]</scope>
    <source>
        <strain evidence="1 2">LaAM-08-1</strain>
    </source>
</reference>
<protein>
    <submittedName>
        <fullName evidence="1">Uncharacterized protein</fullName>
    </submittedName>
</protein>
<reference evidence="2" key="2">
    <citation type="submission" date="2015-01" db="EMBL/GenBank/DDBJ databases">
        <title>Evolutionary Origins and Diversification of the Mycorrhizal Mutualists.</title>
        <authorList>
            <consortium name="DOE Joint Genome Institute"/>
            <consortium name="Mycorrhizal Genomics Consortium"/>
            <person name="Kohler A."/>
            <person name="Kuo A."/>
            <person name="Nagy L.G."/>
            <person name="Floudas D."/>
            <person name="Copeland A."/>
            <person name="Barry K.W."/>
            <person name="Cichocki N."/>
            <person name="Veneault-Fourrey C."/>
            <person name="LaButti K."/>
            <person name="Lindquist E.A."/>
            <person name="Lipzen A."/>
            <person name="Lundell T."/>
            <person name="Morin E."/>
            <person name="Murat C."/>
            <person name="Riley R."/>
            <person name="Ohm R."/>
            <person name="Sun H."/>
            <person name="Tunlid A."/>
            <person name="Henrissat B."/>
            <person name="Grigoriev I.V."/>
            <person name="Hibbett D.S."/>
            <person name="Martin F."/>
        </authorList>
    </citation>
    <scope>NUCLEOTIDE SEQUENCE [LARGE SCALE GENOMIC DNA]</scope>
    <source>
        <strain evidence="2">LaAM-08-1</strain>
    </source>
</reference>
<evidence type="ECO:0000313" key="2">
    <source>
        <dbReference type="Proteomes" id="UP000054477"/>
    </source>
</evidence>
<dbReference type="Proteomes" id="UP000054477">
    <property type="component" value="Unassembled WGS sequence"/>
</dbReference>
<evidence type="ECO:0000313" key="1">
    <source>
        <dbReference type="EMBL" id="KIJ94804.1"/>
    </source>
</evidence>
<dbReference type="EMBL" id="KN838778">
    <property type="protein sequence ID" value="KIJ94804.1"/>
    <property type="molecule type" value="Genomic_DNA"/>
</dbReference>
<gene>
    <name evidence="1" type="ORF">K443DRAFT_683487</name>
</gene>
<sequence length="61" mass="6862">MISWLENFTVFTGTFAQKWRHHGARAEQRAGQDLIADAIHQAAQPVEARFLISRLAGSIQL</sequence>